<proteinExistence type="inferred from homology"/>
<feature type="compositionally biased region" description="Low complexity" evidence="11">
    <location>
        <begin position="90"/>
        <end position="106"/>
    </location>
</feature>
<dbReference type="RefSeq" id="XP_060121874.1">
    <property type="nucleotide sequence ID" value="XM_060265891.1"/>
</dbReference>
<feature type="region of interest" description="Disordered" evidence="11">
    <location>
        <begin position="83"/>
        <end position="106"/>
    </location>
</feature>
<evidence type="ECO:0000256" key="8">
    <source>
        <dbReference type="ARBA" id="ARBA00023136"/>
    </source>
</evidence>
<dbReference type="PANTHER" id="PTHR12743:SF3">
    <property type="entry name" value="HOLOCYTOCHROME-C SYNTHASE"/>
    <property type="match status" value="1"/>
</dbReference>
<comment type="catalytic activity">
    <reaction evidence="10">
        <text>holo-[cytochrome c] = apo-[cytochrome c] + heme b</text>
        <dbReference type="Rhea" id="RHEA:22648"/>
        <dbReference type="Rhea" id="RHEA-COMP:10725"/>
        <dbReference type="Rhea" id="RHEA-COMP:10726"/>
        <dbReference type="ChEBI" id="CHEBI:29950"/>
        <dbReference type="ChEBI" id="CHEBI:60344"/>
        <dbReference type="ChEBI" id="CHEBI:83739"/>
        <dbReference type="EC" id="4.4.1.17"/>
    </reaction>
</comment>
<evidence type="ECO:0000256" key="5">
    <source>
        <dbReference type="ARBA" id="ARBA00022792"/>
    </source>
</evidence>
<keyword evidence="13" id="KW-1185">Reference proteome</keyword>
<name>A0AAF0F5T1_9BASI</name>
<keyword evidence="5 10" id="KW-0999">Mitochondrion inner membrane</keyword>
<evidence type="ECO:0000313" key="13">
    <source>
        <dbReference type="Proteomes" id="UP001217754"/>
    </source>
</evidence>
<protein>
    <recommendedName>
        <fullName evidence="10">Holocytochrome c-type synthase</fullName>
        <ecNumber evidence="10">4.4.1.17</ecNumber>
    </recommendedName>
</protein>
<evidence type="ECO:0000256" key="7">
    <source>
        <dbReference type="ARBA" id="ARBA00023128"/>
    </source>
</evidence>
<dbReference type="InterPro" id="IPR000511">
    <property type="entry name" value="Holocyt_c/c1_synthase"/>
</dbReference>
<dbReference type="PANTHER" id="PTHR12743">
    <property type="entry name" value="CYTOCHROME C1 HEME LYASE"/>
    <property type="match status" value="1"/>
</dbReference>
<organism evidence="12 13">
    <name type="scientific">Malassezia japonica</name>
    <dbReference type="NCBI Taxonomy" id="223818"/>
    <lineage>
        <taxon>Eukaryota</taxon>
        <taxon>Fungi</taxon>
        <taxon>Dikarya</taxon>
        <taxon>Basidiomycota</taxon>
        <taxon>Ustilaginomycotina</taxon>
        <taxon>Malasseziomycetes</taxon>
        <taxon>Malasseziales</taxon>
        <taxon>Malasseziaceae</taxon>
        <taxon>Malassezia</taxon>
    </lineage>
</organism>
<keyword evidence="4 10" id="KW-0479">Metal-binding</keyword>
<gene>
    <name evidence="12" type="primary">CYC3</name>
    <name evidence="12" type="ORF">MJAP1_001943</name>
</gene>
<evidence type="ECO:0000256" key="3">
    <source>
        <dbReference type="ARBA" id="ARBA00022617"/>
    </source>
</evidence>
<accession>A0AAF0F5T1</accession>
<dbReference type="Proteomes" id="UP001217754">
    <property type="component" value="Chromosome 3"/>
</dbReference>
<comment type="function">
    <text evidence="10">Lyase that catalyzes the covalent linking of the heme group to the cytochrome C apoprotein to produce the mature functional cytochrome.</text>
</comment>
<evidence type="ECO:0000256" key="1">
    <source>
        <dbReference type="ARBA" id="ARBA00004273"/>
    </source>
</evidence>
<dbReference type="EMBL" id="CP119960">
    <property type="protein sequence ID" value="WFD38977.1"/>
    <property type="molecule type" value="Genomic_DNA"/>
</dbReference>
<reference evidence="12" key="1">
    <citation type="submission" date="2023-03" db="EMBL/GenBank/DDBJ databases">
        <title>Mating type loci evolution in Malassezia.</title>
        <authorList>
            <person name="Coelho M.A."/>
        </authorList>
    </citation>
    <scope>NUCLEOTIDE SEQUENCE</scope>
    <source>
        <strain evidence="12">CBS 9431</strain>
    </source>
</reference>
<comment type="similarity">
    <text evidence="2 10">Belongs to the cytochrome c-type heme lyase family.</text>
</comment>
<evidence type="ECO:0000256" key="10">
    <source>
        <dbReference type="RuleBase" id="RU363130"/>
    </source>
</evidence>
<keyword evidence="3 10" id="KW-0349">Heme</keyword>
<dbReference type="PROSITE" id="PS00822">
    <property type="entry name" value="CYTO_HEME_LYASE_2"/>
    <property type="match status" value="1"/>
</dbReference>
<dbReference type="EC" id="4.4.1.17" evidence="10"/>
<sequence length="337" mass="36923">MGATQSLPNGEGRFRAYNNQDAVAAMLKHHHGLALANTPSSSRAAQCPIAHDGGALTQGDGLNPLNNMPELTQARAPSQMVELSKERTVSSIPRAPSSAAPGAAPYDAPAQCPIPHEARAAEKPAACPVKHDGADGQDQPGHWEYPSPQQFYNALVRKGWETPEESIDMMVLIHNFLNERAWQEVVEWEKLAGSDVSKLQLARFQGRPGTLSPRARIFSWLGWAMPDKFSAEPPFDRHDWIVRRAPTEANPTGEEVRYVIDYYSTPDDTEEDEASFNLDVRPAMDSLEAFRTRWKKTCEEYHSGELLAPFRTPDENAEAARADADAAAAAAAAAQAK</sequence>
<evidence type="ECO:0000256" key="2">
    <source>
        <dbReference type="ARBA" id="ARBA00007255"/>
    </source>
</evidence>
<comment type="subcellular location">
    <subcellularLocation>
        <location evidence="1 10">Mitochondrion inner membrane</location>
    </subcellularLocation>
</comment>
<evidence type="ECO:0000256" key="4">
    <source>
        <dbReference type="ARBA" id="ARBA00022723"/>
    </source>
</evidence>
<dbReference type="Pfam" id="PF01265">
    <property type="entry name" value="Cyto_heme_lyase"/>
    <property type="match status" value="2"/>
</dbReference>
<dbReference type="PROSITE" id="PS00821">
    <property type="entry name" value="CYTO_HEME_LYASE_1"/>
    <property type="match status" value="1"/>
</dbReference>
<keyword evidence="6 10" id="KW-0408">Iron</keyword>
<dbReference type="GO" id="GO:0004408">
    <property type="term" value="F:holocytochrome-c synthase activity"/>
    <property type="evidence" value="ECO:0007669"/>
    <property type="project" value="UniProtKB-EC"/>
</dbReference>
<evidence type="ECO:0000256" key="6">
    <source>
        <dbReference type="ARBA" id="ARBA00023004"/>
    </source>
</evidence>
<evidence type="ECO:0000256" key="11">
    <source>
        <dbReference type="SAM" id="MobiDB-lite"/>
    </source>
</evidence>
<evidence type="ECO:0000313" key="12">
    <source>
        <dbReference type="EMBL" id="WFD38977.1"/>
    </source>
</evidence>
<dbReference type="GO" id="GO:0046872">
    <property type="term" value="F:metal ion binding"/>
    <property type="evidence" value="ECO:0007669"/>
    <property type="project" value="UniProtKB-KW"/>
</dbReference>
<keyword evidence="7 10" id="KW-0496">Mitochondrion</keyword>
<evidence type="ECO:0000256" key="9">
    <source>
        <dbReference type="ARBA" id="ARBA00023239"/>
    </source>
</evidence>
<keyword evidence="9 10" id="KW-0456">Lyase</keyword>
<dbReference type="AlphaFoldDB" id="A0AAF0F5T1"/>
<dbReference type="GeneID" id="85225592"/>
<keyword evidence="8 10" id="KW-0472">Membrane</keyword>
<dbReference type="GO" id="GO:0005743">
    <property type="term" value="C:mitochondrial inner membrane"/>
    <property type="evidence" value="ECO:0007669"/>
    <property type="project" value="UniProtKB-SubCell"/>
</dbReference>